<dbReference type="RefSeq" id="WP_199396976.1">
    <property type="nucleotide sequence ID" value="NZ_JAEMHK010000020.1"/>
</dbReference>
<dbReference type="CDD" id="cd09110">
    <property type="entry name" value="PLDc_CLS_1"/>
    <property type="match status" value="1"/>
</dbReference>
<dbReference type="Gene3D" id="3.30.870.10">
    <property type="entry name" value="Endonuclease Chain A"/>
    <property type="match status" value="2"/>
</dbReference>
<dbReference type="InterPro" id="IPR001736">
    <property type="entry name" value="PLipase_D/transphosphatidylase"/>
</dbReference>
<feature type="domain" description="PLD phosphodiesterase" evidence="1">
    <location>
        <begin position="308"/>
        <end position="335"/>
    </location>
</feature>
<dbReference type="InterPro" id="IPR025202">
    <property type="entry name" value="PLD-like_dom"/>
</dbReference>
<dbReference type="Pfam" id="PF13091">
    <property type="entry name" value="PLDc_2"/>
    <property type="match status" value="2"/>
</dbReference>
<evidence type="ECO:0000313" key="2">
    <source>
        <dbReference type="EMBL" id="MBJ6802506.1"/>
    </source>
</evidence>
<dbReference type="SMART" id="SM00155">
    <property type="entry name" value="PLDc"/>
    <property type="match status" value="2"/>
</dbReference>
<organism evidence="2 3">
    <name type="scientific">Geomonas propionica</name>
    <dbReference type="NCBI Taxonomy" id="2798582"/>
    <lineage>
        <taxon>Bacteria</taxon>
        <taxon>Pseudomonadati</taxon>
        <taxon>Thermodesulfobacteriota</taxon>
        <taxon>Desulfuromonadia</taxon>
        <taxon>Geobacterales</taxon>
        <taxon>Geobacteraceae</taxon>
        <taxon>Geomonas</taxon>
    </lineage>
</organism>
<sequence>MTSVRRKRKQLLFQTAKFFDFFKRNTDAVTFLGNRATLYRYGSEFFAALLEALPKARKSICLEFYTIADDETGRMVADALIAAAARGVRVYVLYDYIGCFDTPAAYFKRLTKGGVNCAPFNPPPFRNGIAWFDKRDHRKIVIIDGWRIFTGGMNIADVYSGFGKKKTKWRDVGLQIEGEAGLELLRLFRETWGEEAGVPPVGTDPAPLPELDGDAKVMIVNGGPHQKRSFIRSAFRVAIAGASESVTIVSPYFIPGPRVIRSMLRAAGRGVRVRLLLPYKSDVPLVRLVSRTYYGQLLRNGVEIHEMDRAVLHAKVLIIDGDWTMVGSANMDLRSFHRNYELNVVVDSHDFGAQVVDMLEADFAGTRRIVLHEHERRGWPVRFLERLFSPVAWFL</sequence>
<dbReference type="PANTHER" id="PTHR21248:SF22">
    <property type="entry name" value="PHOSPHOLIPASE D"/>
    <property type="match status" value="1"/>
</dbReference>
<protein>
    <submittedName>
        <fullName evidence="2">Cardiolipin synthase B</fullName>
    </submittedName>
</protein>
<name>A0ABS0YX71_9BACT</name>
<dbReference type="CDD" id="cd09159">
    <property type="entry name" value="PLDc_ybhO_like_2"/>
    <property type="match status" value="1"/>
</dbReference>
<reference evidence="2 3" key="1">
    <citation type="submission" date="2020-12" db="EMBL/GenBank/DDBJ databases">
        <title>Geomonas sp. Red259, isolated from paddy soil.</title>
        <authorList>
            <person name="Xu Z."/>
            <person name="Zhang Z."/>
            <person name="Masuda Y."/>
            <person name="Itoh H."/>
            <person name="Senoo K."/>
        </authorList>
    </citation>
    <scope>NUCLEOTIDE SEQUENCE [LARGE SCALE GENOMIC DNA]</scope>
    <source>
        <strain evidence="2 3">Red259</strain>
    </source>
</reference>
<evidence type="ECO:0000313" key="3">
    <source>
        <dbReference type="Proteomes" id="UP000641025"/>
    </source>
</evidence>
<gene>
    <name evidence="2" type="ORF">JFN90_20450</name>
</gene>
<dbReference type="PROSITE" id="PS50035">
    <property type="entry name" value="PLD"/>
    <property type="match status" value="2"/>
</dbReference>
<dbReference type="EMBL" id="JAEMHK010000020">
    <property type="protein sequence ID" value="MBJ6802506.1"/>
    <property type="molecule type" value="Genomic_DNA"/>
</dbReference>
<feature type="domain" description="PLD phosphodiesterase" evidence="1">
    <location>
        <begin position="132"/>
        <end position="159"/>
    </location>
</feature>
<proteinExistence type="predicted"/>
<dbReference type="PANTHER" id="PTHR21248">
    <property type="entry name" value="CARDIOLIPIN SYNTHASE"/>
    <property type="match status" value="1"/>
</dbReference>
<accession>A0ABS0YX71</accession>
<dbReference type="Proteomes" id="UP000641025">
    <property type="component" value="Unassembled WGS sequence"/>
</dbReference>
<keyword evidence="3" id="KW-1185">Reference proteome</keyword>
<evidence type="ECO:0000259" key="1">
    <source>
        <dbReference type="PROSITE" id="PS50035"/>
    </source>
</evidence>
<dbReference type="SUPFAM" id="SSF56024">
    <property type="entry name" value="Phospholipase D/nuclease"/>
    <property type="match status" value="2"/>
</dbReference>
<comment type="caution">
    <text evidence="2">The sequence shown here is derived from an EMBL/GenBank/DDBJ whole genome shotgun (WGS) entry which is preliminary data.</text>
</comment>